<proteinExistence type="predicted"/>
<evidence type="ECO:0000313" key="2">
    <source>
        <dbReference type="Proteomes" id="UP001367508"/>
    </source>
</evidence>
<dbReference type="Proteomes" id="UP001367508">
    <property type="component" value="Unassembled WGS sequence"/>
</dbReference>
<keyword evidence="2" id="KW-1185">Reference proteome</keyword>
<protein>
    <submittedName>
        <fullName evidence="1">Uncharacterized protein</fullName>
    </submittedName>
</protein>
<sequence length="94" mass="10366">MLIASVSVNLCVPSNDRSLFYPILLIAFNGSLCSHVAPKVLLQLNDVLLLNSVGINLKIPYATVIPNLSLGRVRSYSLVHLCDMPWLYVLPCLE</sequence>
<dbReference type="EMBL" id="JAYMYQ010000005">
    <property type="protein sequence ID" value="KAK7329320.1"/>
    <property type="molecule type" value="Genomic_DNA"/>
</dbReference>
<name>A0AAN9L4H7_CANGL</name>
<accession>A0AAN9L4H7</accession>
<dbReference type="AlphaFoldDB" id="A0AAN9L4H7"/>
<organism evidence="1 2">
    <name type="scientific">Canavalia gladiata</name>
    <name type="common">Sword bean</name>
    <name type="synonym">Dolichos gladiatus</name>
    <dbReference type="NCBI Taxonomy" id="3824"/>
    <lineage>
        <taxon>Eukaryota</taxon>
        <taxon>Viridiplantae</taxon>
        <taxon>Streptophyta</taxon>
        <taxon>Embryophyta</taxon>
        <taxon>Tracheophyta</taxon>
        <taxon>Spermatophyta</taxon>
        <taxon>Magnoliopsida</taxon>
        <taxon>eudicotyledons</taxon>
        <taxon>Gunneridae</taxon>
        <taxon>Pentapetalae</taxon>
        <taxon>rosids</taxon>
        <taxon>fabids</taxon>
        <taxon>Fabales</taxon>
        <taxon>Fabaceae</taxon>
        <taxon>Papilionoideae</taxon>
        <taxon>50 kb inversion clade</taxon>
        <taxon>NPAAA clade</taxon>
        <taxon>indigoferoid/millettioid clade</taxon>
        <taxon>Phaseoleae</taxon>
        <taxon>Canavalia</taxon>
    </lineage>
</organism>
<evidence type="ECO:0000313" key="1">
    <source>
        <dbReference type="EMBL" id="KAK7329320.1"/>
    </source>
</evidence>
<comment type="caution">
    <text evidence="1">The sequence shown here is derived from an EMBL/GenBank/DDBJ whole genome shotgun (WGS) entry which is preliminary data.</text>
</comment>
<gene>
    <name evidence="1" type="ORF">VNO77_23476</name>
</gene>
<reference evidence="1 2" key="1">
    <citation type="submission" date="2024-01" db="EMBL/GenBank/DDBJ databases">
        <title>The genomes of 5 underutilized Papilionoideae crops provide insights into root nodulation and disease resistanc.</title>
        <authorList>
            <person name="Jiang F."/>
        </authorList>
    </citation>
    <scope>NUCLEOTIDE SEQUENCE [LARGE SCALE GENOMIC DNA]</scope>
    <source>
        <strain evidence="1">LVBAO_FW01</strain>
        <tissue evidence="1">Leaves</tissue>
    </source>
</reference>